<name>A0A0N5A839_9BILA</name>
<feature type="region of interest" description="Disordered" evidence="1">
    <location>
        <begin position="1"/>
        <end position="62"/>
    </location>
</feature>
<sequence length="384" mass="43300">MGKPLRKPMPTFSSIGNENRICTRNSTQLKNSRVPLTLPSSSKNLRSGEQLGRKPTSGLKCATSPLRAQGITRSSSKNGIINDEEDSLYVGTSASSIVKTTAADENPPSKRLKLRDSTHVLKHVNKSNQPNTSSKSQIYKSVAYPFHQYRCNSNSEQETSIKKQLKCDDQISTFLSSDQNVFPSTSSASDNVASADGNERLEPCHIANFQRCRSSFMKKVSPTTSKYSTRGLHITERILPPPIHLEVAPNGFQLPARRKSARIQEKKWKEVSVADSYEDVKCSSDIRGQDEQIEIPKFSFVGDIEASTAMDRPTTEDLADETFLKRHEKKETEERRARKNDLREQREQAFRERMLRKQMKYHEPSPPPAPKFTLIQVVGNENSR</sequence>
<evidence type="ECO:0000256" key="1">
    <source>
        <dbReference type="SAM" id="MobiDB-lite"/>
    </source>
</evidence>
<dbReference type="Proteomes" id="UP000046393">
    <property type="component" value="Unplaced"/>
</dbReference>
<dbReference type="Pfam" id="PF15275">
    <property type="entry name" value="PEHE"/>
    <property type="match status" value="1"/>
</dbReference>
<dbReference type="GO" id="GO:1902562">
    <property type="term" value="C:H4 histone acetyltransferase complex"/>
    <property type="evidence" value="ECO:0007669"/>
    <property type="project" value="UniProtKB-ARBA"/>
</dbReference>
<evidence type="ECO:0000313" key="3">
    <source>
        <dbReference type="Proteomes" id="UP000046393"/>
    </source>
</evidence>
<organism evidence="3 4">
    <name type="scientific">Syphacia muris</name>
    <dbReference type="NCBI Taxonomy" id="451379"/>
    <lineage>
        <taxon>Eukaryota</taxon>
        <taxon>Metazoa</taxon>
        <taxon>Ecdysozoa</taxon>
        <taxon>Nematoda</taxon>
        <taxon>Chromadorea</taxon>
        <taxon>Rhabditida</taxon>
        <taxon>Spirurina</taxon>
        <taxon>Oxyuridomorpha</taxon>
        <taxon>Oxyuroidea</taxon>
        <taxon>Oxyuridae</taxon>
        <taxon>Syphacia</taxon>
    </lineage>
</organism>
<dbReference type="AlphaFoldDB" id="A0A0N5A839"/>
<dbReference type="Gene3D" id="6.10.250.3170">
    <property type="match status" value="1"/>
</dbReference>
<feature type="region of interest" description="Disordered" evidence="1">
    <location>
        <begin position="311"/>
        <end position="347"/>
    </location>
</feature>
<protein>
    <submittedName>
        <fullName evidence="4">PEHE domain-containing protein</fullName>
    </submittedName>
</protein>
<feature type="compositionally biased region" description="Polar residues" evidence="1">
    <location>
        <begin position="11"/>
        <end position="31"/>
    </location>
</feature>
<dbReference type="WBParaSite" id="SMUV_0000021901-mRNA-1">
    <property type="protein sequence ID" value="SMUV_0000021901-mRNA-1"/>
    <property type="gene ID" value="SMUV_0000021901"/>
</dbReference>
<proteinExistence type="predicted"/>
<evidence type="ECO:0000259" key="2">
    <source>
        <dbReference type="Pfam" id="PF15275"/>
    </source>
</evidence>
<feature type="domain" description="PEHE" evidence="2">
    <location>
        <begin position="293"/>
        <end position="359"/>
    </location>
</feature>
<reference evidence="4" key="1">
    <citation type="submission" date="2017-02" db="UniProtKB">
        <authorList>
            <consortium name="WormBaseParasite"/>
        </authorList>
    </citation>
    <scope>IDENTIFICATION</scope>
</reference>
<accession>A0A0N5A839</accession>
<dbReference type="InterPro" id="IPR029332">
    <property type="entry name" value="PEHE_dom"/>
</dbReference>
<feature type="compositionally biased region" description="Polar residues" evidence="1">
    <location>
        <begin position="38"/>
        <end position="47"/>
    </location>
</feature>
<keyword evidence="3" id="KW-1185">Reference proteome</keyword>
<dbReference type="STRING" id="451379.A0A0N5A839"/>
<feature type="compositionally biased region" description="Basic and acidic residues" evidence="1">
    <location>
        <begin position="322"/>
        <end position="347"/>
    </location>
</feature>
<evidence type="ECO:0000313" key="4">
    <source>
        <dbReference type="WBParaSite" id="SMUV_0000021901-mRNA-1"/>
    </source>
</evidence>